<proteinExistence type="predicted"/>
<dbReference type="AlphaFoldDB" id="A0AA39Y4G8"/>
<dbReference type="Proteomes" id="UP001174936">
    <property type="component" value="Unassembled WGS sequence"/>
</dbReference>
<dbReference type="PANTHER" id="PTHR34724">
    <property type="entry name" value="OS12G0596101 PROTEIN"/>
    <property type="match status" value="1"/>
</dbReference>
<gene>
    <name evidence="1" type="ORF">B0T16DRAFT_331101</name>
</gene>
<dbReference type="EMBL" id="JAULSV010000005">
    <property type="protein sequence ID" value="KAK0644682.1"/>
    <property type="molecule type" value="Genomic_DNA"/>
</dbReference>
<keyword evidence="2" id="KW-1185">Reference proteome</keyword>
<protein>
    <submittedName>
        <fullName evidence="1">Uncharacterized protein</fullName>
    </submittedName>
</protein>
<name>A0AA39Y4G8_9PEZI</name>
<dbReference type="PANTHER" id="PTHR34724:SF2">
    <property type="entry name" value="OS12G0596101 PROTEIN"/>
    <property type="match status" value="1"/>
</dbReference>
<evidence type="ECO:0000313" key="2">
    <source>
        <dbReference type="Proteomes" id="UP001174936"/>
    </source>
</evidence>
<evidence type="ECO:0000313" key="1">
    <source>
        <dbReference type="EMBL" id="KAK0644682.1"/>
    </source>
</evidence>
<comment type="caution">
    <text evidence="1">The sequence shown here is derived from an EMBL/GenBank/DDBJ whole genome shotgun (WGS) entry which is preliminary data.</text>
</comment>
<organism evidence="1 2">
    <name type="scientific">Cercophora newfieldiana</name>
    <dbReference type="NCBI Taxonomy" id="92897"/>
    <lineage>
        <taxon>Eukaryota</taxon>
        <taxon>Fungi</taxon>
        <taxon>Dikarya</taxon>
        <taxon>Ascomycota</taxon>
        <taxon>Pezizomycotina</taxon>
        <taxon>Sordariomycetes</taxon>
        <taxon>Sordariomycetidae</taxon>
        <taxon>Sordariales</taxon>
        <taxon>Lasiosphaeriaceae</taxon>
        <taxon>Cercophora</taxon>
    </lineage>
</organism>
<reference evidence="1" key="1">
    <citation type="submission" date="2023-06" db="EMBL/GenBank/DDBJ databases">
        <title>Genome-scale phylogeny and comparative genomics of the fungal order Sordariales.</title>
        <authorList>
            <consortium name="Lawrence Berkeley National Laboratory"/>
            <person name="Hensen N."/>
            <person name="Bonometti L."/>
            <person name="Westerberg I."/>
            <person name="Brannstrom I.O."/>
            <person name="Guillou S."/>
            <person name="Cros-Aarteil S."/>
            <person name="Calhoun S."/>
            <person name="Haridas S."/>
            <person name="Kuo A."/>
            <person name="Mondo S."/>
            <person name="Pangilinan J."/>
            <person name="Riley R."/>
            <person name="Labutti K."/>
            <person name="Andreopoulos B."/>
            <person name="Lipzen A."/>
            <person name="Chen C."/>
            <person name="Yanf M."/>
            <person name="Daum C."/>
            <person name="Ng V."/>
            <person name="Clum A."/>
            <person name="Steindorff A."/>
            <person name="Ohm R."/>
            <person name="Martin F."/>
            <person name="Silar P."/>
            <person name="Natvig D."/>
            <person name="Lalanne C."/>
            <person name="Gautier V."/>
            <person name="Ament-Velasquez S.L."/>
            <person name="Kruys A."/>
            <person name="Hutchinson M.I."/>
            <person name="Powell A.J."/>
            <person name="Barry K."/>
            <person name="Miller A.N."/>
            <person name="Grigoriev I.V."/>
            <person name="Debuchy R."/>
            <person name="Gladieux P."/>
            <person name="Thoren M.H."/>
            <person name="Johannesson H."/>
        </authorList>
    </citation>
    <scope>NUCLEOTIDE SEQUENCE</scope>
    <source>
        <strain evidence="1">SMH2532-1</strain>
    </source>
</reference>
<sequence length="71" mass="7783">MCHKCMCDRCHHESWVGCGKHIPSIMDPIPHGEWCTCGPRVKENGKEYPPMVSLTSIGTNQHSEVSSGTGS</sequence>
<accession>A0AA39Y4G8</accession>